<evidence type="ECO:0000256" key="1">
    <source>
        <dbReference type="SAM" id="Phobius"/>
    </source>
</evidence>
<feature type="transmembrane region" description="Helical" evidence="1">
    <location>
        <begin position="93"/>
        <end position="112"/>
    </location>
</feature>
<evidence type="ECO:0008006" key="4">
    <source>
        <dbReference type="Google" id="ProtNLM"/>
    </source>
</evidence>
<keyword evidence="1" id="KW-0472">Membrane</keyword>
<keyword evidence="1" id="KW-1133">Transmembrane helix</keyword>
<name>A0A562UTH3_9SPHN</name>
<dbReference type="RefSeq" id="WP_067596547.1">
    <property type="nucleotide sequence ID" value="NZ_CP015963.1"/>
</dbReference>
<sequence length="122" mass="13485">MIRLLAGFVAFGVTNLVLVMTLYRPVSQIEGSGEAFLHPIFGFTVYIGLMVWLFDWTARKIGNGWHAAAALGGAQFLLVNVDTPLRGDRAFETAAMSTIVMIVTWAALAFVWQSMHNREPEP</sequence>
<reference evidence="2 3" key="1">
    <citation type="submission" date="2019-07" db="EMBL/GenBank/DDBJ databases">
        <title>Genomic Encyclopedia of Archaeal and Bacterial Type Strains, Phase II (KMG-II): from individual species to whole genera.</title>
        <authorList>
            <person name="Goeker M."/>
        </authorList>
    </citation>
    <scope>NUCLEOTIDE SEQUENCE [LARGE SCALE GENOMIC DNA]</scope>
    <source>
        <strain evidence="2 3">ATCC BAA-2084</strain>
    </source>
</reference>
<dbReference type="EMBL" id="VLLK01000001">
    <property type="protein sequence ID" value="TWJ08920.1"/>
    <property type="molecule type" value="Genomic_DNA"/>
</dbReference>
<evidence type="ECO:0000313" key="2">
    <source>
        <dbReference type="EMBL" id="TWJ08920.1"/>
    </source>
</evidence>
<dbReference type="Proteomes" id="UP000320547">
    <property type="component" value="Unassembled WGS sequence"/>
</dbReference>
<evidence type="ECO:0000313" key="3">
    <source>
        <dbReference type="Proteomes" id="UP000320547"/>
    </source>
</evidence>
<gene>
    <name evidence="2" type="ORF">JN10_0540</name>
</gene>
<dbReference type="OrthoDB" id="9977093at2"/>
<keyword evidence="3" id="KW-1185">Reference proteome</keyword>
<comment type="caution">
    <text evidence="2">The sequence shown here is derived from an EMBL/GenBank/DDBJ whole genome shotgun (WGS) entry which is preliminary data.</text>
</comment>
<organism evidence="2 3">
    <name type="scientific">Altererythrobacter ishigakiensis</name>
    <dbReference type="NCBI Taxonomy" id="476157"/>
    <lineage>
        <taxon>Bacteria</taxon>
        <taxon>Pseudomonadati</taxon>
        <taxon>Pseudomonadota</taxon>
        <taxon>Alphaproteobacteria</taxon>
        <taxon>Sphingomonadales</taxon>
        <taxon>Erythrobacteraceae</taxon>
        <taxon>Altererythrobacter</taxon>
    </lineage>
</organism>
<feature type="transmembrane region" description="Helical" evidence="1">
    <location>
        <begin position="35"/>
        <end position="54"/>
    </location>
</feature>
<feature type="transmembrane region" description="Helical" evidence="1">
    <location>
        <begin position="61"/>
        <end position="81"/>
    </location>
</feature>
<dbReference type="AlphaFoldDB" id="A0A562UTH3"/>
<proteinExistence type="predicted"/>
<keyword evidence="1" id="KW-0812">Transmembrane</keyword>
<dbReference type="STRING" id="476157.GCA_001663155_00204"/>
<protein>
    <recommendedName>
        <fullName evidence="4">SPW repeat-containing protein</fullName>
    </recommendedName>
</protein>
<accession>A0A562UTH3</accession>